<reference evidence="2 3" key="1">
    <citation type="submission" date="2021-03" db="EMBL/GenBank/DDBJ databases">
        <title>Sequencing the genomes of 1000 actinobacteria strains.</title>
        <authorList>
            <person name="Klenk H.-P."/>
        </authorList>
    </citation>
    <scope>NUCLEOTIDE SEQUENCE [LARGE SCALE GENOMIC DNA]</scope>
    <source>
        <strain evidence="2 3">DSM 46670</strain>
    </source>
</reference>
<evidence type="ECO:0000313" key="3">
    <source>
        <dbReference type="Proteomes" id="UP001519332"/>
    </source>
</evidence>
<dbReference type="Gene3D" id="3.10.180.10">
    <property type="entry name" value="2,3-Dihydroxybiphenyl 1,2-Dioxygenase, domain 1"/>
    <property type="match status" value="1"/>
</dbReference>
<dbReference type="RefSeq" id="WP_209642148.1">
    <property type="nucleotide sequence ID" value="NZ_JAGINW010000001.1"/>
</dbReference>
<dbReference type="Proteomes" id="UP001519332">
    <property type="component" value="Unassembled WGS sequence"/>
</dbReference>
<dbReference type="InterPro" id="IPR037523">
    <property type="entry name" value="VOC_core"/>
</dbReference>
<keyword evidence="3" id="KW-1185">Reference proteome</keyword>
<comment type="caution">
    <text evidence="2">The sequence shown here is derived from an EMBL/GenBank/DDBJ whole genome shotgun (WGS) entry which is preliminary data.</text>
</comment>
<dbReference type="PANTHER" id="PTHR36503:SF2">
    <property type="entry name" value="BLR2408 PROTEIN"/>
    <property type="match status" value="1"/>
</dbReference>
<gene>
    <name evidence="2" type="ORF">JOF56_005262</name>
</gene>
<name>A0ABS4TKD2_9PSEU</name>
<dbReference type="InterPro" id="IPR029068">
    <property type="entry name" value="Glyas_Bleomycin-R_OHBP_Dase"/>
</dbReference>
<keyword evidence="2" id="KW-0456">Lyase</keyword>
<dbReference type="GO" id="GO:0016829">
    <property type="term" value="F:lyase activity"/>
    <property type="evidence" value="ECO:0007669"/>
    <property type="project" value="UniProtKB-KW"/>
</dbReference>
<organism evidence="2 3">
    <name type="scientific">Kibdelosporangium banguiense</name>
    <dbReference type="NCBI Taxonomy" id="1365924"/>
    <lineage>
        <taxon>Bacteria</taxon>
        <taxon>Bacillati</taxon>
        <taxon>Actinomycetota</taxon>
        <taxon>Actinomycetes</taxon>
        <taxon>Pseudonocardiales</taxon>
        <taxon>Pseudonocardiaceae</taxon>
        <taxon>Kibdelosporangium</taxon>
    </lineage>
</organism>
<dbReference type="SUPFAM" id="SSF54593">
    <property type="entry name" value="Glyoxalase/Bleomycin resistance protein/Dihydroxybiphenyl dioxygenase"/>
    <property type="match status" value="1"/>
</dbReference>
<proteinExistence type="predicted"/>
<evidence type="ECO:0000259" key="1">
    <source>
        <dbReference type="PROSITE" id="PS51819"/>
    </source>
</evidence>
<dbReference type="Pfam" id="PF22677">
    <property type="entry name" value="Ble-like_N"/>
    <property type="match status" value="1"/>
</dbReference>
<feature type="domain" description="VOC" evidence="1">
    <location>
        <begin position="3"/>
        <end position="127"/>
    </location>
</feature>
<evidence type="ECO:0000313" key="2">
    <source>
        <dbReference type="EMBL" id="MBP2324877.1"/>
    </source>
</evidence>
<dbReference type="InterPro" id="IPR053863">
    <property type="entry name" value="Glyoxy/Ble-like_N"/>
</dbReference>
<dbReference type="PROSITE" id="PS51819">
    <property type="entry name" value="VOC"/>
    <property type="match status" value="1"/>
</dbReference>
<dbReference type="EMBL" id="JAGINW010000001">
    <property type="protein sequence ID" value="MBP2324877.1"/>
    <property type="molecule type" value="Genomic_DNA"/>
</dbReference>
<protein>
    <submittedName>
        <fullName evidence="2">Lactoylglutathione lyase</fullName>
    </submittedName>
</protein>
<accession>A0ABS4TKD2</accession>
<sequence length="134" mass="14662">MATQIFVNLPVKDVAAAQRFYTGLGYSINPQFTGDQSACIVISEHITAMLLSEPHFKDFTDKEIADATKTTEVIIALSAETRAAVDELADKALAAGGSEPKAPQDHGFMYVRTFTDLDGHHWETAWMNTTQNQG</sequence>
<dbReference type="PANTHER" id="PTHR36503">
    <property type="entry name" value="BLR2520 PROTEIN"/>
    <property type="match status" value="1"/>
</dbReference>